<dbReference type="SUPFAM" id="SSF54791">
    <property type="entry name" value="Eukaryotic type KH-domain (KH-domain type I)"/>
    <property type="match status" value="2"/>
</dbReference>
<dbReference type="SMART" id="SM00322">
    <property type="entry name" value="KH"/>
    <property type="match status" value="2"/>
</dbReference>
<dbReference type="PROSITE" id="PS50304">
    <property type="entry name" value="TUDOR"/>
    <property type="match status" value="1"/>
</dbReference>
<evidence type="ECO:0000259" key="3">
    <source>
        <dbReference type="PROSITE" id="PS50304"/>
    </source>
</evidence>
<reference evidence="5" key="1">
    <citation type="submission" date="2025-08" db="UniProtKB">
        <authorList>
            <consortium name="RefSeq"/>
        </authorList>
    </citation>
    <scope>IDENTIFICATION</scope>
    <source>
        <tissue evidence="5">Entire body</tissue>
    </source>
</reference>
<dbReference type="GeneID" id="108735337"/>
<dbReference type="SUPFAM" id="SSF63748">
    <property type="entry name" value="Tudor/PWWP/MBT"/>
    <property type="match status" value="1"/>
</dbReference>
<organism evidence="4 5">
    <name type="scientific">Agrilus planipennis</name>
    <name type="common">Emerald ash borer</name>
    <name type="synonym">Agrilus marcopoli</name>
    <dbReference type="NCBI Taxonomy" id="224129"/>
    <lineage>
        <taxon>Eukaryota</taxon>
        <taxon>Metazoa</taxon>
        <taxon>Ecdysozoa</taxon>
        <taxon>Arthropoda</taxon>
        <taxon>Hexapoda</taxon>
        <taxon>Insecta</taxon>
        <taxon>Pterygota</taxon>
        <taxon>Neoptera</taxon>
        <taxon>Endopterygota</taxon>
        <taxon>Coleoptera</taxon>
        <taxon>Polyphaga</taxon>
        <taxon>Elateriformia</taxon>
        <taxon>Buprestoidea</taxon>
        <taxon>Buprestidae</taxon>
        <taxon>Agrilinae</taxon>
        <taxon>Agrilus</taxon>
    </lineage>
</organism>
<dbReference type="InterPro" id="IPR004088">
    <property type="entry name" value="KH_dom_type_1"/>
</dbReference>
<evidence type="ECO:0000313" key="4">
    <source>
        <dbReference type="Proteomes" id="UP000192223"/>
    </source>
</evidence>
<dbReference type="GO" id="GO:0007283">
    <property type="term" value="P:spermatogenesis"/>
    <property type="evidence" value="ECO:0007669"/>
    <property type="project" value="TreeGrafter"/>
</dbReference>
<dbReference type="OrthoDB" id="9995375at2759"/>
<dbReference type="GO" id="GO:0005739">
    <property type="term" value="C:mitochondrion"/>
    <property type="evidence" value="ECO:0007669"/>
    <property type="project" value="UniProtKB-ARBA"/>
</dbReference>
<protein>
    <submittedName>
        <fullName evidence="5">Tudor and KH domain-containing protein homolog</fullName>
    </submittedName>
</protein>
<keyword evidence="4" id="KW-1185">Reference proteome</keyword>
<gene>
    <name evidence="5" type="primary">LOC108735337</name>
</gene>
<dbReference type="PANTHER" id="PTHR22948">
    <property type="entry name" value="TUDOR DOMAIN CONTAINING PROTEIN"/>
    <property type="match status" value="1"/>
</dbReference>
<dbReference type="RefSeq" id="XP_018322785.1">
    <property type="nucleotide sequence ID" value="XM_018467283.2"/>
</dbReference>
<dbReference type="GO" id="GO:0043186">
    <property type="term" value="C:P granule"/>
    <property type="evidence" value="ECO:0007669"/>
    <property type="project" value="TreeGrafter"/>
</dbReference>
<dbReference type="PANTHER" id="PTHR22948:SF29">
    <property type="entry name" value="FI02030P-RELATED"/>
    <property type="match status" value="1"/>
</dbReference>
<dbReference type="GO" id="GO:0030719">
    <property type="term" value="P:P granule organization"/>
    <property type="evidence" value="ECO:0007669"/>
    <property type="project" value="TreeGrafter"/>
</dbReference>
<evidence type="ECO:0000313" key="5">
    <source>
        <dbReference type="RefSeq" id="XP_018322785.1"/>
    </source>
</evidence>
<dbReference type="InterPro" id="IPR036612">
    <property type="entry name" value="KH_dom_type_1_sf"/>
</dbReference>
<dbReference type="GO" id="GO:0003723">
    <property type="term" value="F:RNA binding"/>
    <property type="evidence" value="ECO:0007669"/>
    <property type="project" value="UniProtKB-UniRule"/>
</dbReference>
<dbReference type="KEGG" id="apln:108735337"/>
<dbReference type="STRING" id="224129.A0A1W4WRY2"/>
<name>A0A1W4WRY2_AGRPL</name>
<accession>A0A1W4WRY2</accession>
<dbReference type="InterPro" id="IPR002999">
    <property type="entry name" value="Tudor"/>
</dbReference>
<dbReference type="AlphaFoldDB" id="A0A1W4WRY2"/>
<dbReference type="InterPro" id="IPR035437">
    <property type="entry name" value="SNase_OB-fold_sf"/>
</dbReference>
<proteinExistence type="predicted"/>
<dbReference type="Gene3D" id="2.40.50.90">
    <property type="match status" value="1"/>
</dbReference>
<evidence type="ECO:0000256" key="1">
    <source>
        <dbReference type="PROSITE-ProRule" id="PRU00117"/>
    </source>
</evidence>
<sequence>MQFVNPRIAATILGLSICASYVVYLLYKRDDDDDDIDGSLPIRANYKTLEVKIPKPMVNVLIGRNGKNIKSVEAETNTRIHFKDSDEHKEQICIVKGKADDCYRAENIIQEFLSNQTIIECDEMWIEQQYIGKIIGRCGEQITDIIARSGAKVNVSDGDRYESTRRIIIKGSKSQIDVAKSLINEIVEKCQSRQSQLDESLSRREPRLPPKAPSPNPSEALGFEKISPSPGQSESPFEVYVSAMIDPSHFWVQIVGPKATELDQLVEEMTEYYNNPNNVEFHILQKVEPGDLVAALFPYDSKWYRAEVLAVHAENGKEPHAELYFLDYGDTDVCPSKSIYELRTDFLRLHFQAIECYLARVEPAGECWSDEAIDYFEECTHVAQWKKLSARINGYHNRQKTRAKREVSPVPGLDLYDVVNNQDLNVAQNLVEHGYAVFKEDEGRSSRASSINNVNATTAPESTVA</sequence>
<evidence type="ECO:0000256" key="2">
    <source>
        <dbReference type="SAM" id="MobiDB-lite"/>
    </source>
</evidence>
<feature type="region of interest" description="Disordered" evidence="2">
    <location>
        <begin position="194"/>
        <end position="231"/>
    </location>
</feature>
<dbReference type="Proteomes" id="UP000192223">
    <property type="component" value="Unplaced"/>
</dbReference>
<dbReference type="Gene3D" id="3.30.1370.10">
    <property type="entry name" value="K Homology domain, type 1"/>
    <property type="match status" value="2"/>
</dbReference>
<dbReference type="InParanoid" id="A0A1W4WRY2"/>
<dbReference type="Pfam" id="PF00013">
    <property type="entry name" value="KH_1"/>
    <property type="match status" value="2"/>
</dbReference>
<dbReference type="SMART" id="SM00333">
    <property type="entry name" value="TUDOR"/>
    <property type="match status" value="1"/>
</dbReference>
<dbReference type="FunCoup" id="A0A1W4WRY2">
    <property type="interactions" value="109"/>
</dbReference>
<keyword evidence="1" id="KW-0694">RNA-binding</keyword>
<dbReference type="PROSITE" id="PS50084">
    <property type="entry name" value="KH_TYPE_1"/>
    <property type="match status" value="2"/>
</dbReference>
<dbReference type="Pfam" id="PF00567">
    <property type="entry name" value="TUDOR"/>
    <property type="match status" value="1"/>
</dbReference>
<dbReference type="Gene3D" id="2.30.30.140">
    <property type="match status" value="1"/>
</dbReference>
<feature type="domain" description="Tudor" evidence="3">
    <location>
        <begin position="286"/>
        <end position="349"/>
    </location>
</feature>
<dbReference type="InterPro" id="IPR050621">
    <property type="entry name" value="Tudor_domain_containing"/>
</dbReference>
<dbReference type="InterPro" id="IPR004087">
    <property type="entry name" value="KH_dom"/>
</dbReference>
<dbReference type="GO" id="GO:0034587">
    <property type="term" value="P:piRNA processing"/>
    <property type="evidence" value="ECO:0007669"/>
    <property type="project" value="TreeGrafter"/>
</dbReference>